<sequence length="126" mass="14059">MALEVQVFGEINRYQPKVIFGLSWRQAGVALVALPVIGGLYAACYVAGLEDLGVVLVVLGAIPAIAVGWVRPMGIKFEQYVGYWWAHQQTHSPFVYAEMKVDHADTDEKGARRESKARTRRFEAHN</sequence>
<dbReference type="RefSeq" id="WP_197551089.1">
    <property type="nucleotide sequence ID" value="NZ_CP063213.1"/>
</dbReference>
<organism evidence="1 2">
    <name type="scientific">Trueperella pecoris</name>
    <dbReference type="NCBI Taxonomy" id="2733571"/>
    <lineage>
        <taxon>Bacteria</taxon>
        <taxon>Bacillati</taxon>
        <taxon>Actinomycetota</taxon>
        <taxon>Actinomycetes</taxon>
        <taxon>Actinomycetales</taxon>
        <taxon>Actinomycetaceae</taxon>
        <taxon>Trueperella</taxon>
    </lineage>
</organism>
<dbReference type="AlphaFoldDB" id="A0A7M1QUE9"/>
<protein>
    <submittedName>
        <fullName evidence="1">PrgI family protein</fullName>
    </submittedName>
</protein>
<name>A0A7M1QUE9_9ACTO</name>
<reference evidence="1 2" key="1">
    <citation type="submission" date="2020-10" db="EMBL/GenBank/DDBJ databases">
        <title>Trueperella pecoris sp. nov. isolated from bovine and porcine specimens.</title>
        <authorList>
            <person name="Schoenecker L."/>
            <person name="Schnydrig P."/>
            <person name="Brodard I."/>
            <person name="Thomann A."/>
            <person name="Hemphill A."/>
            <person name="Rodriguez-Campos S."/>
            <person name="Perreten V."/>
            <person name="Jores J."/>
            <person name="Kittl S."/>
        </authorList>
    </citation>
    <scope>NUCLEOTIDE SEQUENCE [LARGE SCALE GENOMIC DNA]</scope>
    <source>
        <strain evidence="1 2">15A0121</strain>
    </source>
</reference>
<dbReference type="EMBL" id="CP063213">
    <property type="protein sequence ID" value="QOR45538.1"/>
    <property type="molecule type" value="Genomic_DNA"/>
</dbReference>
<keyword evidence="2" id="KW-1185">Reference proteome</keyword>
<evidence type="ECO:0000313" key="1">
    <source>
        <dbReference type="EMBL" id="QOR45538.1"/>
    </source>
</evidence>
<proteinExistence type="predicted"/>
<evidence type="ECO:0000313" key="2">
    <source>
        <dbReference type="Proteomes" id="UP000595053"/>
    </source>
</evidence>
<accession>A0A7M1QUE9</accession>
<dbReference type="InterPro" id="IPR024414">
    <property type="entry name" value="Uncharacterised_PrgI"/>
</dbReference>
<accession>A0A8A5UFF1</accession>
<dbReference type="Proteomes" id="UP000595053">
    <property type="component" value="Chromosome"/>
</dbReference>
<gene>
    <name evidence="1" type="ORF">INS88_09840</name>
</gene>
<dbReference type="Pfam" id="PF12666">
    <property type="entry name" value="PrgI"/>
    <property type="match status" value="1"/>
</dbReference>